<dbReference type="Gene3D" id="1.25.40.10">
    <property type="entry name" value="Tetratricopeptide repeat domain"/>
    <property type="match status" value="1"/>
</dbReference>
<organism evidence="5 6">
    <name type="scientific">Winogradskyella wandonensis</name>
    <dbReference type="NCBI Taxonomy" id="1442586"/>
    <lineage>
        <taxon>Bacteria</taxon>
        <taxon>Pseudomonadati</taxon>
        <taxon>Bacteroidota</taxon>
        <taxon>Flavobacteriia</taxon>
        <taxon>Flavobacteriales</taxon>
        <taxon>Flavobacteriaceae</taxon>
        <taxon>Winogradskyella</taxon>
    </lineage>
</organism>
<dbReference type="PROSITE" id="PS50293">
    <property type="entry name" value="TPR_REGION"/>
    <property type="match status" value="1"/>
</dbReference>
<keyword evidence="1" id="KW-0677">Repeat</keyword>
<dbReference type="InterPro" id="IPR050491">
    <property type="entry name" value="AmpC-like"/>
</dbReference>
<feature type="repeat" description="TPR" evidence="3">
    <location>
        <begin position="451"/>
        <end position="484"/>
    </location>
</feature>
<dbReference type="SMART" id="SM00028">
    <property type="entry name" value="TPR"/>
    <property type="match status" value="1"/>
</dbReference>
<name>A0A4V2PU75_9FLAO</name>
<dbReference type="InterPro" id="IPR019734">
    <property type="entry name" value="TPR_rpt"/>
</dbReference>
<keyword evidence="6" id="KW-1185">Reference proteome</keyword>
<dbReference type="Gene3D" id="3.40.710.10">
    <property type="entry name" value="DD-peptidase/beta-lactamase superfamily"/>
    <property type="match status" value="1"/>
</dbReference>
<dbReference type="EMBL" id="SMGI01000001">
    <property type="protein sequence ID" value="TCK69401.1"/>
    <property type="molecule type" value="Genomic_DNA"/>
</dbReference>
<dbReference type="RefSeq" id="WP_132704002.1">
    <property type="nucleotide sequence ID" value="NZ_SMGI01000001.1"/>
</dbReference>
<dbReference type="OrthoDB" id="9793489at2"/>
<proteinExistence type="predicted"/>
<dbReference type="InterPro" id="IPR013105">
    <property type="entry name" value="TPR_2"/>
</dbReference>
<dbReference type="PANTHER" id="PTHR46825">
    <property type="entry name" value="D-ALANYL-D-ALANINE-CARBOXYPEPTIDASE/ENDOPEPTIDASE AMPH"/>
    <property type="match status" value="1"/>
</dbReference>
<evidence type="ECO:0000256" key="2">
    <source>
        <dbReference type="ARBA" id="ARBA00022803"/>
    </source>
</evidence>
<keyword evidence="2 3" id="KW-0802">TPR repeat</keyword>
<comment type="caution">
    <text evidence="5">The sequence shown here is derived from an EMBL/GenBank/DDBJ whole genome shotgun (WGS) entry which is preliminary data.</text>
</comment>
<dbReference type="Pfam" id="PF00144">
    <property type="entry name" value="Beta-lactamase"/>
    <property type="match status" value="1"/>
</dbReference>
<dbReference type="Pfam" id="PF07719">
    <property type="entry name" value="TPR_2"/>
    <property type="match status" value="1"/>
</dbReference>
<sequence length="495" mass="55413">MKRIILLLLLIPLIGNSQNKNETTRNEKLDYFIALTDSLRTNLGIPGVGLVIVNDNKVIYNEGLGYSNITPKTPVTKNTLFTIGSNTKAFTGVLIAKLVANGKMKWDDPLKKYVPELDLKEDYIENNVTIADALSHATGLERNDALWKYKNISRDSLLASLKNLDFVADFRSSYVYNNLMFTVAGIAAERATGKAWESLITSEILSPLGMNDTYTYFDEFITHKNKSIGYKADGLTPEPPVITTAIAPAGAISSTPKDMSKWLLMLVNDGKHNNTSFLMPESYNYIMSPHKRISIRNKDELWYYYAGLGGFSKNGNRNIGHSGAIDGQNSKLIIRPDNGFGIVVMTNKISDYKDLIADYAQEWFIEGTVTRQYEKEYGLEAINHAYVIKTLLDAGKENDAKDYFKNIDKVKLGLHLEANINALGYIFLNEEKIEESVFLFELNTQSFPNSANAFDSLGEALLKKGDKTEAKKAYKKSLELNPNNDNARKVLKSLE</sequence>
<accession>A0A4V2PU75</accession>
<dbReference type="InterPro" id="IPR011990">
    <property type="entry name" value="TPR-like_helical_dom_sf"/>
</dbReference>
<dbReference type="AlphaFoldDB" id="A0A4V2PU75"/>
<dbReference type="SUPFAM" id="SSF56601">
    <property type="entry name" value="beta-lactamase/transpeptidase-like"/>
    <property type="match status" value="1"/>
</dbReference>
<gene>
    <name evidence="5" type="ORF">DFQ05_0922</name>
</gene>
<dbReference type="SUPFAM" id="SSF48452">
    <property type="entry name" value="TPR-like"/>
    <property type="match status" value="1"/>
</dbReference>
<dbReference type="PANTHER" id="PTHR46825:SF15">
    <property type="entry name" value="BETA-LACTAMASE-RELATED DOMAIN-CONTAINING PROTEIN"/>
    <property type="match status" value="1"/>
</dbReference>
<evidence type="ECO:0000256" key="3">
    <source>
        <dbReference type="PROSITE-ProRule" id="PRU00339"/>
    </source>
</evidence>
<reference evidence="5 6" key="1">
    <citation type="journal article" date="2015" name="Stand. Genomic Sci.">
        <title>Genomic Encyclopedia of Bacterial and Archaeal Type Strains, Phase III: the genomes of soil and plant-associated and newly described type strains.</title>
        <authorList>
            <person name="Whitman W.B."/>
            <person name="Woyke T."/>
            <person name="Klenk H.P."/>
            <person name="Zhou Y."/>
            <person name="Lilburn T.G."/>
            <person name="Beck B.J."/>
            <person name="De Vos P."/>
            <person name="Vandamme P."/>
            <person name="Eisen J.A."/>
            <person name="Garrity G."/>
            <person name="Hugenholtz P."/>
            <person name="Kyrpides N.C."/>
        </authorList>
    </citation>
    <scope>NUCLEOTIDE SEQUENCE [LARGE SCALE GENOMIC DNA]</scope>
    <source>
        <strain evidence="5 6">CECT 8445</strain>
    </source>
</reference>
<evidence type="ECO:0000256" key="1">
    <source>
        <dbReference type="ARBA" id="ARBA00022737"/>
    </source>
</evidence>
<evidence type="ECO:0000259" key="4">
    <source>
        <dbReference type="Pfam" id="PF00144"/>
    </source>
</evidence>
<feature type="domain" description="Beta-lactamase-related" evidence="4">
    <location>
        <begin position="35"/>
        <end position="354"/>
    </location>
</feature>
<dbReference type="InterPro" id="IPR012338">
    <property type="entry name" value="Beta-lactam/transpept-like"/>
</dbReference>
<evidence type="ECO:0000313" key="5">
    <source>
        <dbReference type="EMBL" id="TCK69401.1"/>
    </source>
</evidence>
<dbReference type="Proteomes" id="UP000295714">
    <property type="component" value="Unassembled WGS sequence"/>
</dbReference>
<dbReference type="InterPro" id="IPR001466">
    <property type="entry name" value="Beta-lactam-related"/>
</dbReference>
<evidence type="ECO:0000313" key="6">
    <source>
        <dbReference type="Proteomes" id="UP000295714"/>
    </source>
</evidence>
<dbReference type="PROSITE" id="PS50005">
    <property type="entry name" value="TPR"/>
    <property type="match status" value="1"/>
</dbReference>
<protein>
    <submittedName>
        <fullName evidence="5">CubicO group peptidase (Beta-lactamase class C family)</fullName>
    </submittedName>
</protein>